<comment type="caution">
    <text evidence="3">The sequence shown here is derived from an EMBL/GenBank/DDBJ whole genome shotgun (WGS) entry which is preliminary data.</text>
</comment>
<feature type="region of interest" description="Disordered" evidence="2">
    <location>
        <begin position="452"/>
        <end position="473"/>
    </location>
</feature>
<accession>A0A0A1UI41</accession>
<gene>
    <name evidence="3" type="ORF">RSOL_269840</name>
</gene>
<dbReference type="AlphaFoldDB" id="A0A0A1UI41"/>
<feature type="compositionally biased region" description="Basic and acidic residues" evidence="2">
    <location>
        <begin position="271"/>
        <end position="281"/>
    </location>
</feature>
<dbReference type="OrthoDB" id="3264306at2759"/>
<feature type="coiled-coil region" evidence="1">
    <location>
        <begin position="89"/>
        <end position="116"/>
    </location>
</feature>
<feature type="region of interest" description="Disordered" evidence="2">
    <location>
        <begin position="271"/>
        <end position="292"/>
    </location>
</feature>
<reference evidence="4" key="1">
    <citation type="journal article" date="2014" name="Genome Announc.">
        <title>Draft genome sequence of the plant-pathogenic soil fungus Rhizoctonia solani anastomosis group 3 strain Rhs1AP.</title>
        <authorList>
            <person name="Cubeta M.A."/>
            <person name="Thomas E."/>
            <person name="Dean R.A."/>
            <person name="Jabaji S."/>
            <person name="Neate S.M."/>
            <person name="Tavantzis S."/>
            <person name="Toda T."/>
            <person name="Vilgalys R."/>
            <person name="Bharathan N."/>
            <person name="Fedorova-Abrams N."/>
            <person name="Pakala S.B."/>
            <person name="Pakala S.M."/>
            <person name="Zafar N."/>
            <person name="Joardar V."/>
            <person name="Losada L."/>
            <person name="Nierman W.C."/>
        </authorList>
    </citation>
    <scope>NUCLEOTIDE SEQUENCE [LARGE SCALE GENOMIC DNA]</scope>
    <source>
        <strain evidence="4">AG-3</strain>
    </source>
</reference>
<feature type="region of interest" description="Disordered" evidence="2">
    <location>
        <begin position="116"/>
        <end position="157"/>
    </location>
</feature>
<dbReference type="EMBL" id="JATN01000321">
    <property type="protein sequence ID" value="EUC58639.1"/>
    <property type="molecule type" value="Genomic_DNA"/>
</dbReference>
<keyword evidence="1" id="KW-0175">Coiled coil</keyword>
<sequence>MSDTTHRNGIPVDPALAFHAGAYGFVPPGAPFPPLGAPIPPPGAPIPPGAPMSFGPPAVLLDNVLGALEPIRQEFQHVVETMKGVSEANNEMAASVKELTNRIQSLEATVQKLDLHTGSDADDEEEDGEQPRPAKRQRGSKEPKKQTEGKSPPSEQRELMFPIVRKALYSGCGVSDMKELKEGLSGEELKTRITEDPASPWRPDFLKPLKDPDNSFWLEKIIAAVLDHPDAKTLVGEEENKISPKYWTRECIQDYILSVVWNSAKRAVQRKLDPEKDKKAQETQNTNNKKSRRERLFKNRYLVAAGDDSHPPLKVVIDKRTRVVPQKLMVPEIMSDVVEETFGHGSLPPGVVVEEYKKGRAAYKYEGVTPFYRHKMWNDVFAEMDDALGSRGTALKPRYYASKELRGQRDEKPEMAIKIPVRQLYRCHISTIWYDRLPETMKKLVKPSPKGWEVGEEVKSAEHTDLGADQAAN</sequence>
<evidence type="ECO:0000256" key="2">
    <source>
        <dbReference type="SAM" id="MobiDB-lite"/>
    </source>
</evidence>
<feature type="compositionally biased region" description="Basic and acidic residues" evidence="2">
    <location>
        <begin position="139"/>
        <end position="148"/>
    </location>
</feature>
<name>A0A0A1UI41_9AGAM</name>
<proteinExistence type="predicted"/>
<evidence type="ECO:0000256" key="1">
    <source>
        <dbReference type="SAM" id="Coils"/>
    </source>
</evidence>
<evidence type="ECO:0000313" key="3">
    <source>
        <dbReference type="EMBL" id="EUC58639.1"/>
    </source>
</evidence>
<protein>
    <submittedName>
        <fullName evidence="3">Uncharacterized protein</fullName>
    </submittedName>
</protein>
<dbReference type="Proteomes" id="UP000030108">
    <property type="component" value="Unassembled WGS sequence"/>
</dbReference>
<feature type="compositionally biased region" description="Basic and acidic residues" evidence="2">
    <location>
        <begin position="456"/>
        <end position="466"/>
    </location>
</feature>
<organism evidence="3 4">
    <name type="scientific">Rhizoctonia solani AG-3 Rhs1AP</name>
    <dbReference type="NCBI Taxonomy" id="1086054"/>
    <lineage>
        <taxon>Eukaryota</taxon>
        <taxon>Fungi</taxon>
        <taxon>Dikarya</taxon>
        <taxon>Basidiomycota</taxon>
        <taxon>Agaricomycotina</taxon>
        <taxon>Agaricomycetes</taxon>
        <taxon>Cantharellales</taxon>
        <taxon>Ceratobasidiaceae</taxon>
        <taxon>Rhizoctonia</taxon>
    </lineage>
</organism>
<evidence type="ECO:0000313" key="4">
    <source>
        <dbReference type="Proteomes" id="UP000030108"/>
    </source>
</evidence>
<feature type="non-terminal residue" evidence="3">
    <location>
        <position position="473"/>
    </location>
</feature>